<dbReference type="RefSeq" id="WP_093367380.1">
    <property type="nucleotide sequence ID" value="NZ_FOZZ01000015.1"/>
</dbReference>
<dbReference type="Pfam" id="PF02275">
    <property type="entry name" value="CBAH"/>
    <property type="match status" value="1"/>
</dbReference>
<name>A0A1I6VL20_9SPHI</name>
<sequence>MKTLFVKISLSAILSIGMLTITTKAEACTRIVYKGLNGTIITARSMDFSMEIPANLWQFPRGMQRDGKTGQNTVKWTSKYGSIVTSSWDIAVSDGMNEKGLNANMLWLNNSKYPSFEKDGNTKGLAVSLWAQYALDNFATVKEAVEHFKKEEFVVVTDYIPGTDKYTTIHLSLSDPTGDNAVLEYINGKLVIHHDPSYTVMTNDPVFEEQLAINEYWKEIPGKIFLPGTNRAADRFVRASYYIEAIPQTDNIRVAIASVFSVIRNCSVPYGISTEGFPNLSTTRWRIVADQKNLVYYFEDALSPNTVWVDLKKMDFSQQTGKVKKLSLDKQQVYAGETSDKFIDSKPLVFQGI</sequence>
<keyword evidence="3" id="KW-0732">Signal</keyword>
<dbReference type="InterPro" id="IPR029132">
    <property type="entry name" value="CBAH/NAAA_C"/>
</dbReference>
<protein>
    <submittedName>
        <fullName evidence="5">Penicillin amidase Cysteine peptidase. MEROPS family C59</fullName>
    </submittedName>
</protein>
<keyword evidence="2" id="KW-0378">Hydrolase</keyword>
<evidence type="ECO:0000313" key="5">
    <source>
        <dbReference type="EMBL" id="SFT14422.1"/>
    </source>
</evidence>
<evidence type="ECO:0000256" key="2">
    <source>
        <dbReference type="ARBA" id="ARBA00022801"/>
    </source>
</evidence>
<dbReference type="OrthoDB" id="1265391at2"/>
<evidence type="ECO:0000256" key="1">
    <source>
        <dbReference type="ARBA" id="ARBA00006625"/>
    </source>
</evidence>
<accession>A0A1I6VL20</accession>
<evidence type="ECO:0000256" key="3">
    <source>
        <dbReference type="SAM" id="SignalP"/>
    </source>
</evidence>
<feature type="domain" description="Choloylglycine hydrolase/NAAA C-terminal" evidence="4">
    <location>
        <begin position="28"/>
        <end position="316"/>
    </location>
</feature>
<keyword evidence="6" id="KW-1185">Reference proteome</keyword>
<dbReference type="CDD" id="cd01902">
    <property type="entry name" value="Ntn_CGH"/>
    <property type="match status" value="1"/>
</dbReference>
<evidence type="ECO:0000259" key="4">
    <source>
        <dbReference type="Pfam" id="PF02275"/>
    </source>
</evidence>
<comment type="similarity">
    <text evidence="1">Belongs to the peptidase C59 family.</text>
</comment>
<proteinExistence type="inferred from homology"/>
<dbReference type="InterPro" id="IPR029055">
    <property type="entry name" value="Ntn_hydrolases_N"/>
</dbReference>
<dbReference type="AlphaFoldDB" id="A0A1I6VL20"/>
<evidence type="ECO:0000313" key="6">
    <source>
        <dbReference type="Proteomes" id="UP000198785"/>
    </source>
</evidence>
<dbReference type="Proteomes" id="UP000198785">
    <property type="component" value="Unassembled WGS sequence"/>
</dbReference>
<organism evidence="5 6">
    <name type="scientific">Sphingobacterium wenxiniae</name>
    <dbReference type="NCBI Taxonomy" id="683125"/>
    <lineage>
        <taxon>Bacteria</taxon>
        <taxon>Pseudomonadati</taxon>
        <taxon>Bacteroidota</taxon>
        <taxon>Sphingobacteriia</taxon>
        <taxon>Sphingobacteriales</taxon>
        <taxon>Sphingobacteriaceae</taxon>
        <taxon>Sphingobacterium</taxon>
    </lineage>
</organism>
<feature type="chain" id="PRO_5011699874" evidence="3">
    <location>
        <begin position="28"/>
        <end position="353"/>
    </location>
</feature>
<feature type="signal peptide" evidence="3">
    <location>
        <begin position="1"/>
        <end position="27"/>
    </location>
</feature>
<dbReference type="GO" id="GO:0016787">
    <property type="term" value="F:hydrolase activity"/>
    <property type="evidence" value="ECO:0007669"/>
    <property type="project" value="UniProtKB-KW"/>
</dbReference>
<dbReference type="InterPro" id="IPR052193">
    <property type="entry name" value="Peptidase_C59"/>
</dbReference>
<dbReference type="SUPFAM" id="SSF56235">
    <property type="entry name" value="N-terminal nucleophile aminohydrolases (Ntn hydrolases)"/>
    <property type="match status" value="1"/>
</dbReference>
<dbReference type="EMBL" id="FOZZ01000015">
    <property type="protein sequence ID" value="SFT14422.1"/>
    <property type="molecule type" value="Genomic_DNA"/>
</dbReference>
<dbReference type="PANTHER" id="PTHR35527">
    <property type="entry name" value="CHOLOYLGLYCINE HYDROLASE"/>
    <property type="match status" value="1"/>
</dbReference>
<gene>
    <name evidence="5" type="ORF">SAMN05660206_1159</name>
</gene>
<dbReference type="Gene3D" id="3.60.60.10">
    <property type="entry name" value="Penicillin V Acylase, Chain A"/>
    <property type="match status" value="1"/>
</dbReference>
<reference evidence="5 6" key="1">
    <citation type="submission" date="2016-10" db="EMBL/GenBank/DDBJ databases">
        <authorList>
            <person name="de Groot N.N."/>
        </authorList>
    </citation>
    <scope>NUCLEOTIDE SEQUENCE [LARGE SCALE GENOMIC DNA]</scope>
    <source>
        <strain evidence="5 6">DSM 22789</strain>
    </source>
</reference>
<dbReference type="PANTHER" id="PTHR35527:SF2">
    <property type="entry name" value="HYDROLASE"/>
    <property type="match status" value="1"/>
</dbReference>